<keyword evidence="2" id="KW-0805">Transcription regulation</keyword>
<dbReference type="SUPFAM" id="SSF56366">
    <property type="entry name" value="SMAD MH1 domain"/>
    <property type="match status" value="1"/>
</dbReference>
<dbReference type="SMART" id="SM00523">
    <property type="entry name" value="DWA"/>
    <property type="match status" value="1"/>
</dbReference>
<dbReference type="InterPro" id="IPR036578">
    <property type="entry name" value="SMAD_MH1_sf"/>
</dbReference>
<evidence type="ECO:0000256" key="3">
    <source>
        <dbReference type="ARBA" id="ARBA00023163"/>
    </source>
</evidence>
<dbReference type="InterPro" id="IPR013790">
    <property type="entry name" value="Dwarfin"/>
</dbReference>
<evidence type="ECO:0000259" key="5">
    <source>
        <dbReference type="PROSITE" id="PS51075"/>
    </source>
</evidence>
<dbReference type="GO" id="GO:0032924">
    <property type="term" value="P:activin receptor signaling pathway"/>
    <property type="evidence" value="ECO:0007669"/>
    <property type="project" value="TreeGrafter"/>
</dbReference>
<evidence type="ECO:0000313" key="7">
    <source>
        <dbReference type="Proteomes" id="UP000005237"/>
    </source>
</evidence>
<dbReference type="InterPro" id="IPR013019">
    <property type="entry name" value="MAD_homology_MH1"/>
</dbReference>
<reference evidence="6" key="2">
    <citation type="submission" date="2022-06" db="UniProtKB">
        <authorList>
            <consortium name="EnsemblMetazoa"/>
        </authorList>
    </citation>
    <scope>IDENTIFICATION</scope>
    <source>
        <strain evidence="6">DF5081</strain>
    </source>
</reference>
<dbReference type="GO" id="GO:0071144">
    <property type="term" value="C:heteromeric SMAD protein complex"/>
    <property type="evidence" value="ECO:0007669"/>
    <property type="project" value="TreeGrafter"/>
</dbReference>
<dbReference type="GO" id="GO:0030154">
    <property type="term" value="P:cell differentiation"/>
    <property type="evidence" value="ECO:0007669"/>
    <property type="project" value="TreeGrafter"/>
</dbReference>
<reference evidence="7" key="1">
    <citation type="submission" date="2010-08" db="EMBL/GenBank/DDBJ databases">
        <authorList>
            <consortium name="Caenorhabditis japonica Sequencing Consortium"/>
            <person name="Wilson R.K."/>
        </authorList>
    </citation>
    <scope>NUCLEOTIDE SEQUENCE [LARGE SCALE GENOMIC DNA]</scope>
    <source>
        <strain evidence="7">DF5081</strain>
    </source>
</reference>
<dbReference type="GO" id="GO:0000978">
    <property type="term" value="F:RNA polymerase II cis-regulatory region sequence-specific DNA binding"/>
    <property type="evidence" value="ECO:0007669"/>
    <property type="project" value="TreeGrafter"/>
</dbReference>
<feature type="domain" description="MH1" evidence="5">
    <location>
        <begin position="1"/>
        <end position="114"/>
    </location>
</feature>
<organism evidence="6 7">
    <name type="scientific">Caenorhabditis japonica</name>
    <dbReference type="NCBI Taxonomy" id="281687"/>
    <lineage>
        <taxon>Eukaryota</taxon>
        <taxon>Metazoa</taxon>
        <taxon>Ecdysozoa</taxon>
        <taxon>Nematoda</taxon>
        <taxon>Chromadorea</taxon>
        <taxon>Rhabditida</taxon>
        <taxon>Rhabditina</taxon>
        <taxon>Rhabditomorpha</taxon>
        <taxon>Rhabditoidea</taxon>
        <taxon>Rhabditidae</taxon>
        <taxon>Peloderinae</taxon>
        <taxon>Caenorhabditis</taxon>
    </lineage>
</organism>
<dbReference type="PROSITE" id="PS51075">
    <property type="entry name" value="MH1"/>
    <property type="match status" value="1"/>
</dbReference>
<dbReference type="Proteomes" id="UP000005237">
    <property type="component" value="Unassembled WGS sequence"/>
</dbReference>
<sequence length="195" mass="23179">MYLKSEKKLQRTEEWNLRAARCVFRYVRKNGVFDTFFDVLTRGETSSKCCAGINEKLPGSHGRLCIFILRLFRFPWIRHDIQAKSTLNCRHQTDRKTVCLNPWHYRQVEIPHVPCPPIVINKNLDYGKPPERSENPLDEELTHHEMQVDQMTDEEREKRIPNVTMMGDELKMAYERHLYNPDDFNAMHALFTPPY</sequence>
<dbReference type="GO" id="GO:0000981">
    <property type="term" value="F:DNA-binding transcription factor activity, RNA polymerase II-specific"/>
    <property type="evidence" value="ECO:0007669"/>
    <property type="project" value="TreeGrafter"/>
</dbReference>
<dbReference type="GO" id="GO:0070411">
    <property type="term" value="F:I-SMAD binding"/>
    <property type="evidence" value="ECO:0007669"/>
    <property type="project" value="TreeGrafter"/>
</dbReference>
<keyword evidence="7" id="KW-1185">Reference proteome</keyword>
<name>A0A8R1ERD5_CAEJA</name>
<protein>
    <submittedName>
        <fullName evidence="6">MH1 domain-containing protein</fullName>
    </submittedName>
</protein>
<dbReference type="GO" id="GO:0060395">
    <property type="term" value="P:SMAD protein signal transduction"/>
    <property type="evidence" value="ECO:0007669"/>
    <property type="project" value="TreeGrafter"/>
</dbReference>
<dbReference type="PANTHER" id="PTHR13703">
    <property type="entry name" value="SMAD"/>
    <property type="match status" value="1"/>
</dbReference>
<dbReference type="InterPro" id="IPR003619">
    <property type="entry name" value="MAD_homology1_Dwarfin-type"/>
</dbReference>
<dbReference type="EnsemblMetazoa" id="CJA40288.1">
    <property type="protein sequence ID" value="CJA40288.1"/>
    <property type="gene ID" value="WBGene00216136"/>
</dbReference>
<dbReference type="Gene3D" id="3.90.520.10">
    <property type="entry name" value="SMAD MH1 domain"/>
    <property type="match status" value="1"/>
</dbReference>
<proteinExistence type="predicted"/>
<evidence type="ECO:0000256" key="2">
    <source>
        <dbReference type="ARBA" id="ARBA00023015"/>
    </source>
</evidence>
<evidence type="ECO:0000256" key="4">
    <source>
        <dbReference type="ARBA" id="ARBA00023242"/>
    </source>
</evidence>
<comment type="subcellular location">
    <subcellularLocation>
        <location evidence="1">Nucleus</location>
    </subcellularLocation>
</comment>
<dbReference type="AlphaFoldDB" id="A0A8R1ERD5"/>
<dbReference type="Pfam" id="PF03165">
    <property type="entry name" value="MH1"/>
    <property type="match status" value="1"/>
</dbReference>
<accession>A0A8R1ERD5</accession>
<dbReference type="GO" id="GO:0051239">
    <property type="term" value="P:regulation of multicellular organismal process"/>
    <property type="evidence" value="ECO:0007669"/>
    <property type="project" value="UniProtKB-ARBA"/>
</dbReference>
<dbReference type="PANTHER" id="PTHR13703:SF25">
    <property type="entry name" value="MOTHERS AGAINST DECAPENTAPLEGIC HOMOLOG"/>
    <property type="match status" value="1"/>
</dbReference>
<keyword evidence="3" id="KW-0804">Transcription</keyword>
<keyword evidence="4" id="KW-0539">Nucleus</keyword>
<dbReference type="GO" id="GO:0045944">
    <property type="term" value="P:positive regulation of transcription by RNA polymerase II"/>
    <property type="evidence" value="ECO:0007669"/>
    <property type="project" value="TreeGrafter"/>
</dbReference>
<dbReference type="GO" id="GO:0009653">
    <property type="term" value="P:anatomical structure morphogenesis"/>
    <property type="evidence" value="ECO:0007669"/>
    <property type="project" value="TreeGrafter"/>
</dbReference>
<evidence type="ECO:0000313" key="6">
    <source>
        <dbReference type="EnsemblMetazoa" id="CJA40288.1"/>
    </source>
</evidence>
<evidence type="ECO:0000256" key="1">
    <source>
        <dbReference type="ARBA" id="ARBA00004123"/>
    </source>
</evidence>